<dbReference type="PANTHER" id="PTHR43727">
    <property type="entry name" value="DIAMINOPIMELATE DECARBOXYLASE"/>
    <property type="match status" value="1"/>
</dbReference>
<feature type="modified residue" description="N6-(pyridoxal phosphate)lysine" evidence="5">
    <location>
        <position position="73"/>
    </location>
</feature>
<dbReference type="Gene3D" id="2.40.37.10">
    <property type="entry name" value="Lyase, Ornithine Decarboxylase, Chain A, domain 1"/>
    <property type="match status" value="1"/>
</dbReference>
<proteinExistence type="predicted"/>
<evidence type="ECO:0000256" key="1">
    <source>
        <dbReference type="ARBA" id="ARBA00001933"/>
    </source>
</evidence>
<dbReference type="GO" id="GO:0009089">
    <property type="term" value="P:lysine biosynthetic process via diaminopimelate"/>
    <property type="evidence" value="ECO:0007669"/>
    <property type="project" value="InterPro"/>
</dbReference>
<comment type="cofactor">
    <cofactor evidence="1 5">
        <name>pyridoxal 5'-phosphate</name>
        <dbReference type="ChEBI" id="CHEBI:597326"/>
    </cofactor>
</comment>
<dbReference type="PRINTS" id="PR01181">
    <property type="entry name" value="DAPDCRBXLASE"/>
</dbReference>
<reference evidence="7 8" key="1">
    <citation type="journal article" date="2019" name="Nat. Microbiol.">
        <title>Wide diversity of methane and short-chain alkane metabolisms in uncultured archaea.</title>
        <authorList>
            <person name="Borrel G."/>
            <person name="Adam P.S."/>
            <person name="McKay L.J."/>
            <person name="Chen L.X."/>
            <person name="Sierra-Garcia I.N."/>
            <person name="Sieber C.M."/>
            <person name="Letourneur Q."/>
            <person name="Ghozlane A."/>
            <person name="Andersen G.L."/>
            <person name="Li W.J."/>
            <person name="Hallam S.J."/>
            <person name="Muyzer G."/>
            <person name="de Oliveira V.M."/>
            <person name="Inskeep W.P."/>
            <person name="Banfield J.F."/>
            <person name="Gribaldo S."/>
        </authorList>
    </citation>
    <scope>NUCLEOTIDE SEQUENCE [LARGE SCALE GENOMIC DNA]</scope>
    <source>
        <strain evidence="7">NM1a</strain>
    </source>
</reference>
<protein>
    <recommendedName>
        <fullName evidence="6">Orn/DAP/Arg decarboxylase 2 N-terminal domain-containing protein</fullName>
    </recommendedName>
</protein>
<evidence type="ECO:0000259" key="6">
    <source>
        <dbReference type="Pfam" id="PF02784"/>
    </source>
</evidence>
<keyword evidence="2" id="KW-0210">Decarboxylase</keyword>
<dbReference type="PANTHER" id="PTHR43727:SF2">
    <property type="entry name" value="GROUP IV DECARBOXYLASE"/>
    <property type="match status" value="1"/>
</dbReference>
<dbReference type="PRINTS" id="PR01179">
    <property type="entry name" value="ODADCRBXLASE"/>
</dbReference>
<dbReference type="PROSITE" id="PS00878">
    <property type="entry name" value="ODR_DC_2_1"/>
    <property type="match status" value="1"/>
</dbReference>
<keyword evidence="3 5" id="KW-0663">Pyridoxal phosphate</keyword>
<evidence type="ECO:0000256" key="2">
    <source>
        <dbReference type="ARBA" id="ARBA00022793"/>
    </source>
</evidence>
<evidence type="ECO:0000256" key="3">
    <source>
        <dbReference type="ARBA" id="ARBA00022898"/>
    </source>
</evidence>
<dbReference type="Proteomes" id="UP000317158">
    <property type="component" value="Unassembled WGS sequence"/>
</dbReference>
<dbReference type="AlphaFoldDB" id="A0A520KTQ2"/>
<gene>
    <name evidence="7" type="ORF">EF806_01380</name>
</gene>
<dbReference type="GO" id="GO:0008836">
    <property type="term" value="F:diaminopimelate decarboxylase activity"/>
    <property type="evidence" value="ECO:0007669"/>
    <property type="project" value="InterPro"/>
</dbReference>
<evidence type="ECO:0000313" key="8">
    <source>
        <dbReference type="Proteomes" id="UP000317158"/>
    </source>
</evidence>
<dbReference type="FunFam" id="3.20.20.10:FF:000003">
    <property type="entry name" value="Diaminopimelate decarboxylase"/>
    <property type="match status" value="1"/>
</dbReference>
<dbReference type="InterPro" id="IPR009006">
    <property type="entry name" value="Ala_racemase/Decarboxylase_C"/>
</dbReference>
<keyword evidence="4" id="KW-0456">Lyase</keyword>
<feature type="active site" description="Proton donor" evidence="5">
    <location>
        <position position="378"/>
    </location>
</feature>
<comment type="caution">
    <text evidence="7">The sequence shown here is derived from an EMBL/GenBank/DDBJ whole genome shotgun (WGS) entry which is preliminary data.</text>
</comment>
<dbReference type="InterPro" id="IPR022644">
    <property type="entry name" value="De-COase2_N"/>
</dbReference>
<dbReference type="EMBL" id="RXIF01000003">
    <property type="protein sequence ID" value="RZN65196.1"/>
    <property type="molecule type" value="Genomic_DNA"/>
</dbReference>
<evidence type="ECO:0000256" key="5">
    <source>
        <dbReference type="PIRSR" id="PIRSR600183-50"/>
    </source>
</evidence>
<organism evidence="7 8">
    <name type="scientific">Methanoliparum thermophilum</name>
    <dbReference type="NCBI Taxonomy" id="2491083"/>
    <lineage>
        <taxon>Archaea</taxon>
        <taxon>Methanobacteriati</taxon>
        <taxon>Methanobacteriota</taxon>
        <taxon>Candidatus Methanoliparia</taxon>
        <taxon>Candidatus Methanoliparales</taxon>
        <taxon>Candidatus Methanoliparaceae</taxon>
        <taxon>Candidatus Methanoliparum</taxon>
    </lineage>
</organism>
<dbReference type="InterPro" id="IPR000183">
    <property type="entry name" value="Orn/DAP/Arg_de-COase"/>
</dbReference>
<name>A0A520KTQ2_METT2</name>
<dbReference type="Gene3D" id="3.20.20.10">
    <property type="entry name" value="Alanine racemase"/>
    <property type="match status" value="1"/>
</dbReference>
<dbReference type="InterPro" id="IPR002986">
    <property type="entry name" value="DAP_deCOOHase_LysA"/>
</dbReference>
<evidence type="ECO:0000256" key="4">
    <source>
        <dbReference type="ARBA" id="ARBA00023239"/>
    </source>
</evidence>
<feature type="domain" description="Orn/DAP/Arg decarboxylase 2 N-terminal" evidence="6">
    <location>
        <begin position="59"/>
        <end position="318"/>
    </location>
</feature>
<dbReference type="Pfam" id="PF02784">
    <property type="entry name" value="Orn_Arg_deC_N"/>
    <property type="match status" value="1"/>
</dbReference>
<dbReference type="SUPFAM" id="SSF51419">
    <property type="entry name" value="PLP-binding barrel"/>
    <property type="match status" value="1"/>
</dbReference>
<dbReference type="InterPro" id="IPR022653">
    <property type="entry name" value="De-COase2_pyr-phos_BS"/>
</dbReference>
<accession>A0A520KTQ2</accession>
<sequence length="453" mass="51049">MQSIESSYDLVKPFNIKDKQLYIGNISVKELIEKYDTPIFCISGNRFEDNIKEYEESFRQEGYKYFIIAYAIKAHTNLTLLKFAKNRGTGFDVSYKNELYAALNTGISPDKIFFNGNAKKRVALVEAIEKGVMINVDNLSEIDEIIDIQKRLGKKARISVRVNPEINVDTDPAVATAVKGSKFGLNFKTAEKAYKLAISNNMDVKGIHMHLGSQITNMSVFKEGVTKFVEFAKYLEKELRLEFELLNFGGGLGISYAKNRLEEEKVVENLKEIYKNENIHSNLYCPITKREYVKNIVDSVSILNHDVKIVIEPGRSIVGDAGILVGRVLNIKDSLIALDIGANLVSANIISSYNNIIVANKAGEIPDGNPVKFVGNLCYAGDFVSPFEWKMPELNKGDIVSLMDAGAYHWFFASRGNSVEFPATVMVYKGKDYLIRRRERYDNIFGDDLEIDL</sequence>
<dbReference type="SUPFAM" id="SSF50621">
    <property type="entry name" value="Alanine racemase C-terminal domain-like"/>
    <property type="match status" value="1"/>
</dbReference>
<dbReference type="InterPro" id="IPR029066">
    <property type="entry name" value="PLP-binding_barrel"/>
</dbReference>
<evidence type="ECO:0000313" key="7">
    <source>
        <dbReference type="EMBL" id="RZN65196.1"/>
    </source>
</evidence>